<feature type="domain" description="DUF5753" evidence="1">
    <location>
        <begin position="107"/>
        <end position="274"/>
    </location>
</feature>
<dbReference type="InterPro" id="IPR001387">
    <property type="entry name" value="Cro/C1-type_HTH"/>
</dbReference>
<dbReference type="STRING" id="40571.SAMN05660733_01490"/>
<dbReference type="OrthoDB" id="3672921at2"/>
<dbReference type="Pfam" id="PF19054">
    <property type="entry name" value="DUF5753"/>
    <property type="match status" value="1"/>
</dbReference>
<evidence type="ECO:0000259" key="1">
    <source>
        <dbReference type="Pfam" id="PF19054"/>
    </source>
</evidence>
<evidence type="ECO:0000313" key="2">
    <source>
        <dbReference type="EMBL" id="SMC72036.1"/>
    </source>
</evidence>
<dbReference type="InterPro" id="IPR010982">
    <property type="entry name" value="Lambda_DNA-bd_dom_sf"/>
</dbReference>
<proteinExistence type="predicted"/>
<organism evidence="2 3">
    <name type="scientific">Lentzea albidocapillata</name>
    <dbReference type="NCBI Taxonomy" id="40571"/>
    <lineage>
        <taxon>Bacteria</taxon>
        <taxon>Bacillati</taxon>
        <taxon>Actinomycetota</taxon>
        <taxon>Actinomycetes</taxon>
        <taxon>Pseudonocardiales</taxon>
        <taxon>Pseudonocardiaceae</taxon>
        <taxon>Lentzea</taxon>
    </lineage>
</organism>
<dbReference type="Proteomes" id="UP000192840">
    <property type="component" value="Unassembled WGS sequence"/>
</dbReference>
<evidence type="ECO:0000313" key="3">
    <source>
        <dbReference type="Proteomes" id="UP000192840"/>
    </source>
</evidence>
<protein>
    <submittedName>
        <fullName evidence="2">Helix-turn-helix domain-containing protein</fullName>
    </submittedName>
</protein>
<dbReference type="CDD" id="cd00093">
    <property type="entry name" value="HTH_XRE"/>
    <property type="match status" value="1"/>
</dbReference>
<dbReference type="AlphaFoldDB" id="A0A1W2BGQ8"/>
<accession>A0A1W2BGQ8</accession>
<dbReference type="InterPro" id="IPR043917">
    <property type="entry name" value="DUF5753"/>
</dbReference>
<dbReference type="Gene3D" id="1.10.260.40">
    <property type="entry name" value="lambda repressor-like DNA-binding domains"/>
    <property type="match status" value="1"/>
</dbReference>
<name>A0A1W2BGQ8_9PSEU</name>
<gene>
    <name evidence="2" type="ORF">SAMN05660733_01490</name>
</gene>
<dbReference type="SUPFAM" id="SSF47413">
    <property type="entry name" value="lambda repressor-like DNA-binding domains"/>
    <property type="match status" value="1"/>
</dbReference>
<reference evidence="3" key="1">
    <citation type="submission" date="2017-04" db="EMBL/GenBank/DDBJ databases">
        <authorList>
            <person name="Varghese N."/>
            <person name="Submissions S."/>
        </authorList>
    </citation>
    <scope>NUCLEOTIDE SEQUENCE [LARGE SCALE GENOMIC DNA]</scope>
    <source>
        <strain evidence="3">DSM 44073</strain>
    </source>
</reference>
<dbReference type="Pfam" id="PF13560">
    <property type="entry name" value="HTH_31"/>
    <property type="match status" value="1"/>
</dbReference>
<dbReference type="GO" id="GO:0003677">
    <property type="term" value="F:DNA binding"/>
    <property type="evidence" value="ECO:0007669"/>
    <property type="project" value="InterPro"/>
</dbReference>
<dbReference type="RefSeq" id="WP_051771841.1">
    <property type="nucleotide sequence ID" value="NZ_FWYC01000004.1"/>
</dbReference>
<sequence>MPKRDSTAQGREFGKSLRDAIRRTGFTSRELADKSGWDESKLSNVINGKGGATEVELAVLFGFCGFDPDEREHLFLLAQTVNSKSWLQNHDGRPIRRRTFEENLVLAKELICWQAHEVPDLLQTPAYMRAVIEASLDESSEDLEQRVAARLELQKELRQRRNLTCAFYIHESALRLPVGGRDVLVEQLHELLRLSVRDSINIQIVPAAVGAHAGMKGPFLQLNFHAFRSLVCVEQENSTLFLEDKVQVDGYSNIVRPLSKCSLDEEASRALIAHLGEALTAEEGVGCFGPRLLPCEGQAPGGIR</sequence>
<keyword evidence="3" id="KW-1185">Reference proteome</keyword>
<dbReference type="EMBL" id="FWYC01000004">
    <property type="protein sequence ID" value="SMC72036.1"/>
    <property type="molecule type" value="Genomic_DNA"/>
</dbReference>